<dbReference type="RefSeq" id="WP_170037868.1">
    <property type="nucleotide sequence ID" value="NZ_JABDTL010000002.1"/>
</dbReference>
<accession>A0A841GW83</accession>
<sequence length="83" mass="8610">MTIDLRLDELVLHGVAARDGQAVGEALRAELGRLIAERGLPASLTGDAGTLRLDGARFTVTEGTPPSQMGAGIARALMEGTRP</sequence>
<gene>
    <name evidence="1" type="ORF">HNQ61_000930</name>
</gene>
<proteinExistence type="predicted"/>
<name>A0A841GW83_9BACT</name>
<evidence type="ECO:0000313" key="2">
    <source>
        <dbReference type="Proteomes" id="UP000582837"/>
    </source>
</evidence>
<dbReference type="Proteomes" id="UP000582837">
    <property type="component" value="Unassembled WGS sequence"/>
</dbReference>
<protein>
    <submittedName>
        <fullName evidence="1">Uncharacterized protein</fullName>
    </submittedName>
</protein>
<dbReference type="EMBL" id="JACHIA010000002">
    <property type="protein sequence ID" value="MBB6069315.1"/>
    <property type="molecule type" value="Genomic_DNA"/>
</dbReference>
<reference evidence="1 2" key="1">
    <citation type="submission" date="2020-08" db="EMBL/GenBank/DDBJ databases">
        <title>Genomic Encyclopedia of Type Strains, Phase IV (KMG-IV): sequencing the most valuable type-strain genomes for metagenomic binning, comparative biology and taxonomic classification.</title>
        <authorList>
            <person name="Goeker M."/>
        </authorList>
    </citation>
    <scope>NUCLEOTIDE SEQUENCE [LARGE SCALE GENOMIC DNA]</scope>
    <source>
        <strain evidence="1 2">DSM 29007</strain>
    </source>
</reference>
<dbReference type="AlphaFoldDB" id="A0A841GW83"/>
<organism evidence="1 2">
    <name type="scientific">Longimicrobium terrae</name>
    <dbReference type="NCBI Taxonomy" id="1639882"/>
    <lineage>
        <taxon>Bacteria</taxon>
        <taxon>Pseudomonadati</taxon>
        <taxon>Gemmatimonadota</taxon>
        <taxon>Longimicrobiia</taxon>
        <taxon>Longimicrobiales</taxon>
        <taxon>Longimicrobiaceae</taxon>
        <taxon>Longimicrobium</taxon>
    </lineage>
</organism>
<comment type="caution">
    <text evidence="1">The sequence shown here is derived from an EMBL/GenBank/DDBJ whole genome shotgun (WGS) entry which is preliminary data.</text>
</comment>
<evidence type="ECO:0000313" key="1">
    <source>
        <dbReference type="EMBL" id="MBB6069315.1"/>
    </source>
</evidence>
<keyword evidence="2" id="KW-1185">Reference proteome</keyword>